<evidence type="ECO:0000313" key="2">
    <source>
        <dbReference type="Proteomes" id="UP000199315"/>
    </source>
</evidence>
<reference evidence="1 2" key="1">
    <citation type="submission" date="2016-09" db="EMBL/GenBank/DDBJ databases">
        <authorList>
            <person name="Capua I."/>
            <person name="De Benedictis P."/>
            <person name="Joannis T."/>
            <person name="Lombin L.H."/>
            <person name="Cattoli G."/>
        </authorList>
    </citation>
    <scope>NUCLEOTIDE SEQUENCE [LARGE SCALE GENOMIC DNA]</scope>
    <source>
        <strain evidence="1 2">GluBS11</strain>
    </source>
</reference>
<dbReference type="STRING" id="1619234.SAMN05421730_10405"/>
<dbReference type="OrthoDB" id="1755872at2"/>
<dbReference type="AlphaFoldDB" id="A0A1D3TY94"/>
<dbReference type="Proteomes" id="UP000199315">
    <property type="component" value="Unassembled WGS sequence"/>
</dbReference>
<sequence length="85" mass="9797">MDEIYQIIEERIRQAGCMLDIRGCDIYAEIADFAEDKEDGTYIFMSKPSDNVVFEYKIDVMADNLNLSYIDINSPEGSCHIDFDN</sequence>
<protein>
    <submittedName>
        <fullName evidence="1">Uncharacterized protein</fullName>
    </submittedName>
</protein>
<dbReference type="RefSeq" id="WP_091236760.1">
    <property type="nucleotide sequence ID" value="NZ_FMKA01000040.1"/>
</dbReference>
<organism evidence="1 2">
    <name type="scientific">Anaerobium acetethylicum</name>
    <dbReference type="NCBI Taxonomy" id="1619234"/>
    <lineage>
        <taxon>Bacteria</taxon>
        <taxon>Bacillati</taxon>
        <taxon>Bacillota</taxon>
        <taxon>Clostridia</taxon>
        <taxon>Lachnospirales</taxon>
        <taxon>Lachnospiraceae</taxon>
        <taxon>Anaerobium</taxon>
    </lineage>
</organism>
<accession>A0A1D3TY94</accession>
<dbReference type="EMBL" id="FMKA01000040">
    <property type="protein sequence ID" value="SCP99388.1"/>
    <property type="molecule type" value="Genomic_DNA"/>
</dbReference>
<proteinExistence type="predicted"/>
<name>A0A1D3TY94_9FIRM</name>
<keyword evidence="2" id="KW-1185">Reference proteome</keyword>
<evidence type="ECO:0000313" key="1">
    <source>
        <dbReference type="EMBL" id="SCP99388.1"/>
    </source>
</evidence>
<gene>
    <name evidence="1" type="ORF">SAMN05421730_10405</name>
</gene>